<feature type="binding site" evidence="7 8">
    <location>
        <position position="241"/>
    </location>
    <ligand>
        <name>S-adenosyl-L-methionine</name>
        <dbReference type="ChEBI" id="CHEBI:59789"/>
    </ligand>
</feature>
<feature type="binding site" evidence="7 8">
    <location>
        <position position="262"/>
    </location>
    <ligand>
        <name>S-adenosyl-L-methionine</name>
        <dbReference type="ChEBI" id="CHEBI:59789"/>
    </ligand>
</feature>
<keyword evidence="2 7" id="KW-0808">Transferase</keyword>
<evidence type="ECO:0000256" key="7">
    <source>
        <dbReference type="HAMAP-Rule" id="MF_01011"/>
    </source>
</evidence>
<evidence type="ECO:0000256" key="4">
    <source>
        <dbReference type="ARBA" id="ARBA00022694"/>
    </source>
</evidence>
<comment type="catalytic activity">
    <reaction evidence="5 7">
        <text>uridine(341) in tmRNA + S-adenosyl-L-methionine = 5-methyluridine(341) in tmRNA + S-adenosyl-L-homocysteine + H(+)</text>
        <dbReference type="Rhea" id="RHEA:43612"/>
        <dbReference type="Rhea" id="RHEA-COMP:10630"/>
        <dbReference type="Rhea" id="RHEA-COMP:10631"/>
        <dbReference type="ChEBI" id="CHEBI:15378"/>
        <dbReference type="ChEBI" id="CHEBI:57856"/>
        <dbReference type="ChEBI" id="CHEBI:59789"/>
        <dbReference type="ChEBI" id="CHEBI:65315"/>
        <dbReference type="ChEBI" id="CHEBI:74447"/>
    </reaction>
</comment>
<dbReference type="InterPro" id="IPR030390">
    <property type="entry name" value="MeTrfase_TrmA_AS"/>
</dbReference>
<comment type="function">
    <text evidence="7">Dual-specificity methyltransferase that catalyzes the formation of 5-methyluridine at position 54 (m5U54) in all tRNAs, and that of position 341 (m5U341) in tmRNA (transfer-mRNA).</text>
</comment>
<accession>F0EX83</accession>
<evidence type="ECO:0000256" key="5">
    <source>
        <dbReference type="ARBA" id="ARBA00051255"/>
    </source>
</evidence>
<dbReference type="HAMAP" id="MF_01011">
    <property type="entry name" value="RNA_methyltr_TrmA"/>
    <property type="match status" value="1"/>
</dbReference>
<protein>
    <recommendedName>
        <fullName evidence="7">tRNA/tmRNA (uracil-C(5))-methyltransferase</fullName>
        <ecNumber evidence="7">2.1.1.35</ecNumber>
    </recommendedName>
    <alternativeName>
        <fullName evidence="7">tRNA (uracil(54)-C(5))-methyltransferase</fullName>
    </alternativeName>
    <alternativeName>
        <fullName evidence="7">tRNA(m5U54)-methyltransferase</fullName>
        <shortName evidence="7">RUMT</shortName>
    </alternativeName>
    <alternativeName>
        <fullName evidence="7">tmRNA (uracil(341)-C(5))-methyltransferase</fullName>
    </alternativeName>
</protein>
<dbReference type="STRING" id="888741.HMPREF9098_0461"/>
<keyword evidence="1 7" id="KW-0489">Methyltransferase</keyword>
<comment type="catalytic activity">
    <reaction evidence="6 7">
        <text>uridine(54) in tRNA + S-adenosyl-L-methionine = 5-methyluridine(54) in tRNA + S-adenosyl-L-homocysteine + H(+)</text>
        <dbReference type="Rhea" id="RHEA:42712"/>
        <dbReference type="Rhea" id="RHEA-COMP:10167"/>
        <dbReference type="Rhea" id="RHEA-COMP:10193"/>
        <dbReference type="ChEBI" id="CHEBI:15378"/>
        <dbReference type="ChEBI" id="CHEBI:57856"/>
        <dbReference type="ChEBI" id="CHEBI:59789"/>
        <dbReference type="ChEBI" id="CHEBI:65315"/>
        <dbReference type="ChEBI" id="CHEBI:74447"/>
        <dbReference type="EC" id="2.1.1.35"/>
    </reaction>
</comment>
<evidence type="ECO:0000313" key="10">
    <source>
        <dbReference type="EMBL" id="EGC18312.1"/>
    </source>
</evidence>
<dbReference type="EMBL" id="AEWV01000006">
    <property type="protein sequence ID" value="EGC18312.1"/>
    <property type="molecule type" value="Genomic_DNA"/>
</dbReference>
<comment type="similarity">
    <text evidence="7">Belongs to the class I-like SAM-binding methyltransferase superfamily. RNA M5U methyltransferase family. TrmA subfamily.</text>
</comment>
<dbReference type="GO" id="GO:0019843">
    <property type="term" value="F:rRNA binding"/>
    <property type="evidence" value="ECO:0007669"/>
    <property type="project" value="TreeGrafter"/>
</dbReference>
<feature type="binding site" evidence="7 8">
    <location>
        <position position="324"/>
    </location>
    <ligand>
        <name>S-adenosyl-L-methionine</name>
        <dbReference type="ChEBI" id="CHEBI:59789"/>
    </ligand>
</feature>
<dbReference type="Gene3D" id="2.40.50.1070">
    <property type="match status" value="1"/>
</dbReference>
<dbReference type="FunFam" id="3.40.50.150:FF:000012">
    <property type="entry name" value="tRNA/tmRNA (uracil-C(5))-methyltransferase"/>
    <property type="match status" value="1"/>
</dbReference>
<dbReference type="InterPro" id="IPR029063">
    <property type="entry name" value="SAM-dependent_MTases_sf"/>
</dbReference>
<feature type="active site" description="Proton acceptor" evidence="7">
    <location>
        <position position="383"/>
    </location>
</feature>
<comment type="caution">
    <text evidence="10">The sequence shown here is derived from an EMBL/GenBank/DDBJ whole genome shotgun (WGS) entry which is preliminary data.</text>
</comment>
<proteinExistence type="inferred from homology"/>
<organism evidence="10 11">
    <name type="scientific">Kingella denitrificans ATCC 33394</name>
    <dbReference type="NCBI Taxonomy" id="888741"/>
    <lineage>
        <taxon>Bacteria</taxon>
        <taxon>Pseudomonadati</taxon>
        <taxon>Pseudomonadota</taxon>
        <taxon>Betaproteobacteria</taxon>
        <taxon>Neisseriales</taxon>
        <taxon>Neisseriaceae</taxon>
        <taxon>Kingella</taxon>
    </lineage>
</organism>
<dbReference type="AlphaFoldDB" id="F0EX83"/>
<dbReference type="PROSITE" id="PS51687">
    <property type="entry name" value="SAM_MT_RNA_M5U"/>
    <property type="match status" value="1"/>
</dbReference>
<evidence type="ECO:0000256" key="6">
    <source>
        <dbReference type="ARBA" id="ARBA00052788"/>
    </source>
</evidence>
<reference evidence="10 11" key="1">
    <citation type="submission" date="2011-01" db="EMBL/GenBank/DDBJ databases">
        <authorList>
            <person name="Muzny D."/>
            <person name="Qin X."/>
            <person name="Deng J."/>
            <person name="Jiang H."/>
            <person name="Liu Y."/>
            <person name="Qu J."/>
            <person name="Song X.-Z."/>
            <person name="Zhang L."/>
            <person name="Thornton R."/>
            <person name="Coyle M."/>
            <person name="Francisco L."/>
            <person name="Jackson L."/>
            <person name="Javaid M."/>
            <person name="Korchina V."/>
            <person name="Kovar C."/>
            <person name="Mata R."/>
            <person name="Mathew T."/>
            <person name="Ngo R."/>
            <person name="Nguyen L."/>
            <person name="Nguyen N."/>
            <person name="Okwuonu G."/>
            <person name="Ongeri F."/>
            <person name="Pham C."/>
            <person name="Simmons D."/>
            <person name="Wilczek-Boney K."/>
            <person name="Hale W."/>
            <person name="Jakkamsetti A."/>
            <person name="Pham P."/>
            <person name="Ruth R."/>
            <person name="San Lucas F."/>
            <person name="Warren J."/>
            <person name="Zhang J."/>
            <person name="Zhao Z."/>
            <person name="Zhou C."/>
            <person name="Zhu D."/>
            <person name="Lee S."/>
            <person name="Bess C."/>
            <person name="Blankenburg K."/>
            <person name="Forbes L."/>
            <person name="Fu Q."/>
            <person name="Gubbala S."/>
            <person name="Hirani K."/>
            <person name="Jayaseelan J.C."/>
            <person name="Lara F."/>
            <person name="Munidasa M."/>
            <person name="Palculict T."/>
            <person name="Patil S."/>
            <person name="Pu L.-L."/>
            <person name="Saada N."/>
            <person name="Tang L."/>
            <person name="Weissenberger G."/>
            <person name="Zhu Y."/>
            <person name="Hemphill L."/>
            <person name="Shang Y."/>
            <person name="Youmans B."/>
            <person name="Ayvaz T."/>
            <person name="Ross M."/>
            <person name="Santibanez J."/>
            <person name="Aqrawi P."/>
            <person name="Gross S."/>
            <person name="Joshi V."/>
            <person name="Fowler G."/>
            <person name="Nazareth L."/>
            <person name="Reid J."/>
            <person name="Worley K."/>
            <person name="Petrosino J."/>
            <person name="Highlander S."/>
            <person name="Gibbs R."/>
        </authorList>
    </citation>
    <scope>NUCLEOTIDE SEQUENCE [LARGE SCALE GENOMIC DNA]</scope>
    <source>
        <strain evidence="10 11">ATCC 33394</strain>
    </source>
</reference>
<evidence type="ECO:0000313" key="11">
    <source>
        <dbReference type="Proteomes" id="UP000004088"/>
    </source>
</evidence>
<dbReference type="SUPFAM" id="SSF53335">
    <property type="entry name" value="S-adenosyl-L-methionine-dependent methyltransferases"/>
    <property type="match status" value="1"/>
</dbReference>
<evidence type="ECO:0000256" key="3">
    <source>
        <dbReference type="ARBA" id="ARBA00022691"/>
    </source>
</evidence>
<feature type="active site" evidence="9">
    <location>
        <position position="349"/>
    </location>
</feature>
<feature type="active site" description="Nucleophile" evidence="7 8">
    <location>
        <position position="349"/>
    </location>
</feature>
<dbReference type="FunFam" id="2.40.50.1070:FF:000001">
    <property type="entry name" value="tRNA/tmRNA (uracil-C(5))-methyltransferase"/>
    <property type="match status" value="1"/>
</dbReference>
<dbReference type="PROSITE" id="PS01230">
    <property type="entry name" value="TRMA_1"/>
    <property type="match status" value="1"/>
</dbReference>
<dbReference type="GO" id="GO:0030488">
    <property type="term" value="P:tRNA methylation"/>
    <property type="evidence" value="ECO:0007669"/>
    <property type="project" value="UniProtKB-UniRule"/>
</dbReference>
<feature type="binding site" evidence="7">
    <location>
        <position position="246"/>
    </location>
    <ligand>
        <name>S-adenosyl-L-methionine</name>
        <dbReference type="ChEBI" id="CHEBI:59789"/>
    </ligand>
</feature>
<dbReference type="EC" id="2.1.1.35" evidence="7"/>
<dbReference type="GO" id="GO:0005829">
    <property type="term" value="C:cytosol"/>
    <property type="evidence" value="ECO:0007669"/>
    <property type="project" value="TreeGrafter"/>
</dbReference>
<dbReference type="NCBIfam" id="TIGR02143">
    <property type="entry name" value="trmA_only"/>
    <property type="match status" value="1"/>
</dbReference>
<dbReference type="InterPro" id="IPR010280">
    <property type="entry name" value="U5_MeTrfase_fam"/>
</dbReference>
<gene>
    <name evidence="7 10" type="primary">trmA</name>
    <name evidence="10" type="ORF">HMPREF9098_0461</name>
</gene>
<dbReference type="GO" id="GO:0030697">
    <property type="term" value="F:tRNA (uracil(54)-C5)-methyltransferase activity, S-adenosyl methionine-dependent"/>
    <property type="evidence" value="ECO:0007669"/>
    <property type="project" value="UniProtKB-UniRule"/>
</dbReference>
<dbReference type="PANTHER" id="PTHR47790">
    <property type="entry name" value="TRNA/TMRNA (URACIL-C(5))-METHYLTRANSFERASE"/>
    <property type="match status" value="1"/>
</dbReference>
<keyword evidence="4 7" id="KW-0819">tRNA processing</keyword>
<sequence length="391" mass="44144">MKIRHFDWIIPDFRYNKPFYPPQTAMSSAAYNTQLNAKIQRLHTLLAPFGAPEIEVFASAEQGYRMRAEFRIWHEGGAMNYAMFEPGSKASSASLIKLAQFPPAHERINALMPRLLDALSQQDVFRHRLYQCEFLCTLSGEMLVTLIYHKRLDDEWQKAACTLQDALGISIIGRSRGQKIVLREDYVTETLTVCGQTYRYRQLEGGFTQPNARVCEKMLEWACAQAEKAACTPPRDLLELYCGNGNFTLPLSRRFRRVLATEVSKTSVAAAQWNIQANGTDNIAIARLSAEEFTEAYTGARDFQRLTAQGIRLSDYDFSTIFIDPPRAGVDSETLKLVAQFESIIYVSCNPDTLADNLQTLTQTHTVQAAALFDQFPFTPHIESGVLLAKK</sequence>
<feature type="binding site" evidence="7 8">
    <location>
        <position position="209"/>
    </location>
    <ligand>
        <name>S-adenosyl-L-methionine</name>
        <dbReference type="ChEBI" id="CHEBI:59789"/>
    </ligand>
</feature>
<evidence type="ECO:0000256" key="9">
    <source>
        <dbReference type="PROSITE-ProRule" id="PRU10015"/>
    </source>
</evidence>
<evidence type="ECO:0000256" key="2">
    <source>
        <dbReference type="ARBA" id="ARBA00022679"/>
    </source>
</evidence>
<dbReference type="HOGENOM" id="CLU_043022_0_0_4"/>
<dbReference type="PANTHER" id="PTHR47790:SF2">
    <property type="entry name" value="TRNA_TMRNA (URACIL-C(5))-METHYLTRANSFERASE"/>
    <property type="match status" value="1"/>
</dbReference>
<keyword evidence="11" id="KW-1185">Reference proteome</keyword>
<dbReference type="Proteomes" id="UP000004088">
    <property type="component" value="Unassembled WGS sequence"/>
</dbReference>
<dbReference type="InterPro" id="IPR011869">
    <property type="entry name" value="TrmA_MeTrfase"/>
</dbReference>
<dbReference type="Pfam" id="PF05958">
    <property type="entry name" value="tRNA_U5-meth_tr"/>
    <property type="match status" value="1"/>
</dbReference>
<dbReference type="Gene3D" id="3.40.50.150">
    <property type="entry name" value="Vaccinia Virus protein VP39"/>
    <property type="match status" value="1"/>
</dbReference>
<evidence type="ECO:0000256" key="8">
    <source>
        <dbReference type="PROSITE-ProRule" id="PRU01024"/>
    </source>
</evidence>
<evidence type="ECO:0000256" key="1">
    <source>
        <dbReference type="ARBA" id="ARBA00022603"/>
    </source>
</evidence>
<dbReference type="CDD" id="cd02440">
    <property type="entry name" value="AdoMet_MTases"/>
    <property type="match status" value="1"/>
</dbReference>
<dbReference type="GO" id="GO:0000049">
    <property type="term" value="F:tRNA binding"/>
    <property type="evidence" value="ECO:0007669"/>
    <property type="project" value="TreeGrafter"/>
</dbReference>
<keyword evidence="3 7" id="KW-0949">S-adenosyl-L-methionine</keyword>
<name>F0EX83_9NEIS</name>